<dbReference type="GO" id="GO:0009611">
    <property type="term" value="P:response to wounding"/>
    <property type="evidence" value="ECO:0007669"/>
    <property type="project" value="InterPro"/>
</dbReference>
<sequence>MAEEENQSTKLSEEQPLPRTYGSLFGPNGDRKTTWPELVGLTPEEAEAKIKEEMPRAVVRVVPPNHFVTMDYRTDRVRLYVDSAGKVANPPRIG</sequence>
<proteinExistence type="inferred from homology"/>
<dbReference type="Gene3D" id="3.30.10.10">
    <property type="entry name" value="Trypsin Inhibitor V, subunit A"/>
    <property type="match status" value="1"/>
</dbReference>
<dbReference type="AlphaFoldDB" id="A0AA88QV50"/>
<dbReference type="Pfam" id="PF00280">
    <property type="entry name" value="potato_inhibit"/>
    <property type="match status" value="1"/>
</dbReference>
<keyword evidence="3" id="KW-0722">Serine protease inhibitor</keyword>
<evidence type="ECO:0008006" key="7">
    <source>
        <dbReference type="Google" id="ProtNLM"/>
    </source>
</evidence>
<organism evidence="5 6">
    <name type="scientific">Escallonia rubra</name>
    <dbReference type="NCBI Taxonomy" id="112253"/>
    <lineage>
        <taxon>Eukaryota</taxon>
        <taxon>Viridiplantae</taxon>
        <taxon>Streptophyta</taxon>
        <taxon>Embryophyta</taxon>
        <taxon>Tracheophyta</taxon>
        <taxon>Spermatophyta</taxon>
        <taxon>Magnoliopsida</taxon>
        <taxon>eudicotyledons</taxon>
        <taxon>Gunneridae</taxon>
        <taxon>Pentapetalae</taxon>
        <taxon>asterids</taxon>
        <taxon>campanulids</taxon>
        <taxon>Escalloniales</taxon>
        <taxon>Escalloniaceae</taxon>
        <taxon>Escallonia</taxon>
    </lineage>
</organism>
<dbReference type="PANTHER" id="PTHR33091">
    <property type="entry name" value="PROTEIN, PUTATIVE, EXPRESSED-RELATED"/>
    <property type="match status" value="1"/>
</dbReference>
<protein>
    <recommendedName>
        <fullName evidence="7">Subtilisin inhibitor</fullName>
    </recommendedName>
</protein>
<reference evidence="5" key="1">
    <citation type="submission" date="2022-12" db="EMBL/GenBank/DDBJ databases">
        <title>Draft genome assemblies for two species of Escallonia (Escalloniales).</title>
        <authorList>
            <person name="Chanderbali A."/>
            <person name="Dervinis C."/>
            <person name="Anghel I."/>
            <person name="Soltis D."/>
            <person name="Soltis P."/>
            <person name="Zapata F."/>
        </authorList>
    </citation>
    <scope>NUCLEOTIDE SEQUENCE</scope>
    <source>
        <strain evidence="5">UCBG92.1500</strain>
        <tissue evidence="5">Leaf</tissue>
    </source>
</reference>
<evidence type="ECO:0000256" key="2">
    <source>
        <dbReference type="ARBA" id="ARBA00022690"/>
    </source>
</evidence>
<accession>A0AA88QV50</accession>
<evidence type="ECO:0000256" key="1">
    <source>
        <dbReference type="ARBA" id="ARBA00008210"/>
    </source>
</evidence>
<evidence type="ECO:0000313" key="5">
    <source>
        <dbReference type="EMBL" id="KAK2972324.1"/>
    </source>
</evidence>
<gene>
    <name evidence="5" type="ORF">RJ640_014382</name>
</gene>
<dbReference type="SUPFAM" id="SSF54654">
    <property type="entry name" value="CI-2 family of serine protease inhibitors"/>
    <property type="match status" value="1"/>
</dbReference>
<evidence type="ECO:0000256" key="4">
    <source>
        <dbReference type="SAM" id="MobiDB-lite"/>
    </source>
</evidence>
<comment type="caution">
    <text evidence="5">The sequence shown here is derived from an EMBL/GenBank/DDBJ whole genome shotgun (WGS) entry which is preliminary data.</text>
</comment>
<name>A0AA88QV50_9ASTE</name>
<dbReference type="PANTHER" id="PTHR33091:SF29">
    <property type="entry name" value="SUBTILISIN INHIBITOR 1"/>
    <property type="match status" value="1"/>
</dbReference>
<dbReference type="InterPro" id="IPR000864">
    <property type="entry name" value="Prot_inh_pot1"/>
</dbReference>
<dbReference type="GO" id="GO:0004867">
    <property type="term" value="F:serine-type endopeptidase inhibitor activity"/>
    <property type="evidence" value="ECO:0007669"/>
    <property type="project" value="UniProtKB-KW"/>
</dbReference>
<dbReference type="EMBL" id="JAVXUO010002530">
    <property type="protein sequence ID" value="KAK2972324.1"/>
    <property type="molecule type" value="Genomic_DNA"/>
</dbReference>
<evidence type="ECO:0000313" key="6">
    <source>
        <dbReference type="Proteomes" id="UP001187471"/>
    </source>
</evidence>
<dbReference type="PRINTS" id="PR00292">
    <property type="entry name" value="POTATOINHBTR"/>
</dbReference>
<dbReference type="InterPro" id="IPR036354">
    <property type="entry name" value="Prot_inh_pot1_sf"/>
</dbReference>
<keyword evidence="6" id="KW-1185">Reference proteome</keyword>
<comment type="similarity">
    <text evidence="1">Belongs to the protease inhibitor I13 (potato type I serine protease inhibitor) family.</text>
</comment>
<evidence type="ECO:0000256" key="3">
    <source>
        <dbReference type="ARBA" id="ARBA00022900"/>
    </source>
</evidence>
<dbReference type="Proteomes" id="UP001187471">
    <property type="component" value="Unassembled WGS sequence"/>
</dbReference>
<keyword evidence="2" id="KW-0646">Protease inhibitor</keyword>
<feature type="region of interest" description="Disordered" evidence="4">
    <location>
        <begin position="1"/>
        <end position="35"/>
    </location>
</feature>